<dbReference type="AlphaFoldDB" id="A0A2G8RJ04"/>
<gene>
    <name evidence="1" type="ORF">P775_04115</name>
</gene>
<protein>
    <recommendedName>
        <fullName evidence="3">Integrase catalytic domain-containing protein</fullName>
    </recommendedName>
</protein>
<dbReference type="InterPro" id="IPR012337">
    <property type="entry name" value="RNaseH-like_sf"/>
</dbReference>
<organism evidence="1 2">
    <name type="scientific">Puniceibacterium antarcticum</name>
    <dbReference type="NCBI Taxonomy" id="1206336"/>
    <lineage>
        <taxon>Bacteria</taxon>
        <taxon>Pseudomonadati</taxon>
        <taxon>Pseudomonadota</taxon>
        <taxon>Alphaproteobacteria</taxon>
        <taxon>Rhodobacterales</taxon>
        <taxon>Paracoccaceae</taxon>
        <taxon>Puniceibacterium</taxon>
    </lineage>
</organism>
<sequence>MRRGFLYLVAIMDWHIRMVLSSRISNTLDADFCVEALSEAIYRFAPPDSTNDDQGFPSTSFACTDYLRRSGAPISPFHAFKHSLPGKWMDGKGRYLDNIFIKRLWWTLKYECVYLHA</sequence>
<evidence type="ECO:0000313" key="2">
    <source>
        <dbReference type="Proteomes" id="UP000231259"/>
    </source>
</evidence>
<evidence type="ECO:0000313" key="1">
    <source>
        <dbReference type="EMBL" id="PIL21473.1"/>
    </source>
</evidence>
<keyword evidence="2" id="KW-1185">Reference proteome</keyword>
<name>A0A2G8RJ04_9RHOB</name>
<dbReference type="Proteomes" id="UP000231259">
    <property type="component" value="Unassembled WGS sequence"/>
</dbReference>
<dbReference type="EMBL" id="AWWI01000036">
    <property type="protein sequence ID" value="PIL21473.1"/>
    <property type="molecule type" value="Genomic_DNA"/>
</dbReference>
<accession>A0A2G8RJ04</accession>
<proteinExistence type="predicted"/>
<comment type="caution">
    <text evidence="1">The sequence shown here is derived from an EMBL/GenBank/DDBJ whole genome shotgun (WGS) entry which is preliminary data.</text>
</comment>
<reference evidence="1 2" key="1">
    <citation type="submission" date="2013-09" db="EMBL/GenBank/DDBJ databases">
        <title>Genome sequencing of Phaeobacter antarcticus sp. nov. SM1211.</title>
        <authorList>
            <person name="Zhang X.-Y."/>
            <person name="Liu C."/>
            <person name="Chen X.-L."/>
            <person name="Xie B.-B."/>
            <person name="Qin Q.-L."/>
            <person name="Rong J.-C."/>
            <person name="Zhang Y.-Z."/>
        </authorList>
    </citation>
    <scope>NUCLEOTIDE SEQUENCE [LARGE SCALE GENOMIC DNA]</scope>
    <source>
        <strain evidence="1 2">SM1211</strain>
    </source>
</reference>
<evidence type="ECO:0008006" key="3">
    <source>
        <dbReference type="Google" id="ProtNLM"/>
    </source>
</evidence>
<dbReference type="SUPFAM" id="SSF53098">
    <property type="entry name" value="Ribonuclease H-like"/>
    <property type="match status" value="1"/>
</dbReference>